<feature type="transmembrane region" description="Helical" evidence="7">
    <location>
        <begin position="21"/>
        <end position="39"/>
    </location>
</feature>
<feature type="transmembrane region" description="Helical" evidence="7">
    <location>
        <begin position="147"/>
        <end position="171"/>
    </location>
</feature>
<reference evidence="9 10" key="1">
    <citation type="journal article" date="2019" name="Emerg. Microbes Infect.">
        <title>Comprehensive subspecies identification of 175 nontuberculous mycobacteria species based on 7547 genomic profiles.</title>
        <authorList>
            <person name="Matsumoto Y."/>
            <person name="Kinjo T."/>
            <person name="Motooka D."/>
            <person name="Nabeya D."/>
            <person name="Jung N."/>
            <person name="Uechi K."/>
            <person name="Horii T."/>
            <person name="Iida T."/>
            <person name="Fujita J."/>
            <person name="Nakamura S."/>
        </authorList>
    </citation>
    <scope>NUCLEOTIDE SEQUENCE [LARGE SCALE GENOMIC DNA]</scope>
    <source>
        <strain evidence="9 10">JCM 12375</strain>
    </source>
</reference>
<comment type="subcellular location">
    <subcellularLocation>
        <location evidence="1">Cell membrane</location>
        <topology evidence="1">Multi-pass membrane protein</topology>
    </subcellularLocation>
</comment>
<keyword evidence="4 7" id="KW-0812">Transmembrane</keyword>
<evidence type="ECO:0000259" key="8">
    <source>
        <dbReference type="PROSITE" id="PS50850"/>
    </source>
</evidence>
<dbReference type="Pfam" id="PF07690">
    <property type="entry name" value="MFS_1"/>
    <property type="match status" value="1"/>
</dbReference>
<dbReference type="InterPro" id="IPR050171">
    <property type="entry name" value="MFS_Transporters"/>
</dbReference>
<feature type="transmembrane region" description="Helical" evidence="7">
    <location>
        <begin position="218"/>
        <end position="243"/>
    </location>
</feature>
<name>A0ABM7I4R2_MYCME</name>
<evidence type="ECO:0000256" key="6">
    <source>
        <dbReference type="ARBA" id="ARBA00023136"/>
    </source>
</evidence>
<feature type="transmembrane region" description="Helical" evidence="7">
    <location>
        <begin position="51"/>
        <end position="75"/>
    </location>
</feature>
<dbReference type="InterPro" id="IPR011701">
    <property type="entry name" value="MFS"/>
</dbReference>
<dbReference type="SUPFAM" id="SSF103473">
    <property type="entry name" value="MFS general substrate transporter"/>
    <property type="match status" value="1"/>
</dbReference>
<evidence type="ECO:0000256" key="7">
    <source>
        <dbReference type="SAM" id="Phobius"/>
    </source>
</evidence>
<sequence>MIAGAEALTSQGQNPRRSGGVATVMLAYAFAVIMAGTTLPTPMYALYATTMGFTVLTTTMIYAAYAGGVLAALVIFGRWSDAIGRRLVLLGGVVAAVASGAMFLLADTVLALVAARVLSGLSAGVFTGTATAAIIEAAPPKWRTRAAATATIANMGGLGAGPLLAGVLVQYCPAPLRLAFVMHILLAVAAGLAIIGVPETSSKTGHLGMQLLRLPVQVRATFALAAIGTFAGFACMGLFAALAPSFLSTMIGIDNHAAAGVVASCAFLASAVAQVAANRIRPQRAMALGCATLVIGMIALTAALVTTSLAGLVVAAIISGAGQGISFSRGLAAVTEATPADRRAEVSSALFVVAYIAISLPVIGEGLFADHWGLRSAGIGFAATVGILAAGCLIALLTRQPRRQQPGRARIHA</sequence>
<gene>
    <name evidence="9" type="ORF">MMAGJ_71680</name>
</gene>
<dbReference type="Proteomes" id="UP000465622">
    <property type="component" value="Chromosome"/>
</dbReference>
<dbReference type="InterPro" id="IPR020846">
    <property type="entry name" value="MFS_dom"/>
</dbReference>
<feature type="transmembrane region" description="Helical" evidence="7">
    <location>
        <begin position="346"/>
        <end position="364"/>
    </location>
</feature>
<accession>A0ABM7I4R2</accession>
<evidence type="ECO:0000256" key="1">
    <source>
        <dbReference type="ARBA" id="ARBA00004651"/>
    </source>
</evidence>
<organism evidence="9 10">
    <name type="scientific">Mycolicibacterium mageritense</name>
    <name type="common">Mycobacterium mageritense</name>
    <dbReference type="NCBI Taxonomy" id="53462"/>
    <lineage>
        <taxon>Bacteria</taxon>
        <taxon>Bacillati</taxon>
        <taxon>Actinomycetota</taxon>
        <taxon>Actinomycetes</taxon>
        <taxon>Mycobacteriales</taxon>
        <taxon>Mycobacteriaceae</taxon>
        <taxon>Mycolicibacterium</taxon>
    </lineage>
</organism>
<feature type="transmembrane region" description="Helical" evidence="7">
    <location>
        <begin position="112"/>
        <end position="135"/>
    </location>
</feature>
<protein>
    <submittedName>
        <fullName evidence="9">MFS transporter</fullName>
    </submittedName>
</protein>
<keyword evidence="3" id="KW-1003">Cell membrane</keyword>
<keyword evidence="10" id="KW-1185">Reference proteome</keyword>
<evidence type="ECO:0000256" key="4">
    <source>
        <dbReference type="ARBA" id="ARBA00022692"/>
    </source>
</evidence>
<keyword evidence="2" id="KW-0813">Transport</keyword>
<feature type="domain" description="Major facilitator superfamily (MFS) profile" evidence="8">
    <location>
        <begin position="22"/>
        <end position="403"/>
    </location>
</feature>
<evidence type="ECO:0000313" key="10">
    <source>
        <dbReference type="Proteomes" id="UP000465622"/>
    </source>
</evidence>
<proteinExistence type="predicted"/>
<feature type="transmembrane region" description="Helical" evidence="7">
    <location>
        <begin position="177"/>
        <end position="197"/>
    </location>
</feature>
<evidence type="ECO:0000256" key="5">
    <source>
        <dbReference type="ARBA" id="ARBA00022989"/>
    </source>
</evidence>
<feature type="transmembrane region" description="Helical" evidence="7">
    <location>
        <begin position="87"/>
        <end position="106"/>
    </location>
</feature>
<dbReference type="PANTHER" id="PTHR23517">
    <property type="entry name" value="RESISTANCE PROTEIN MDTM, PUTATIVE-RELATED-RELATED"/>
    <property type="match status" value="1"/>
</dbReference>
<dbReference type="EMBL" id="AP022567">
    <property type="protein sequence ID" value="BBX37886.1"/>
    <property type="molecule type" value="Genomic_DNA"/>
</dbReference>
<feature type="transmembrane region" description="Helical" evidence="7">
    <location>
        <begin position="285"/>
        <end position="305"/>
    </location>
</feature>
<dbReference type="PROSITE" id="PS50850">
    <property type="entry name" value="MFS"/>
    <property type="match status" value="1"/>
</dbReference>
<keyword evidence="6 7" id="KW-0472">Membrane</keyword>
<keyword evidence="5 7" id="KW-1133">Transmembrane helix</keyword>
<feature type="transmembrane region" description="Helical" evidence="7">
    <location>
        <begin position="376"/>
        <end position="398"/>
    </location>
</feature>
<evidence type="ECO:0000256" key="2">
    <source>
        <dbReference type="ARBA" id="ARBA00022448"/>
    </source>
</evidence>
<feature type="transmembrane region" description="Helical" evidence="7">
    <location>
        <begin position="311"/>
        <end position="334"/>
    </location>
</feature>
<dbReference type="PANTHER" id="PTHR23517:SF13">
    <property type="entry name" value="MAJOR FACILITATOR SUPERFAMILY MFS_1"/>
    <property type="match status" value="1"/>
</dbReference>
<feature type="transmembrane region" description="Helical" evidence="7">
    <location>
        <begin position="255"/>
        <end position="273"/>
    </location>
</feature>
<evidence type="ECO:0000313" key="9">
    <source>
        <dbReference type="EMBL" id="BBX37886.1"/>
    </source>
</evidence>
<dbReference type="Gene3D" id="1.20.1250.20">
    <property type="entry name" value="MFS general substrate transporter like domains"/>
    <property type="match status" value="1"/>
</dbReference>
<evidence type="ECO:0000256" key="3">
    <source>
        <dbReference type="ARBA" id="ARBA00022475"/>
    </source>
</evidence>
<dbReference type="InterPro" id="IPR036259">
    <property type="entry name" value="MFS_trans_sf"/>
</dbReference>